<dbReference type="EMBL" id="JBGBZA010000002">
    <property type="protein sequence ID" value="MEY9322525.1"/>
    <property type="molecule type" value="Genomic_DNA"/>
</dbReference>
<protein>
    <recommendedName>
        <fullName evidence="3">GNAT family N-acetyltransferase</fullName>
    </recommendedName>
</protein>
<organism evidence="1 2">
    <name type="scientific">Bradyrhizobium elkanii</name>
    <dbReference type="NCBI Taxonomy" id="29448"/>
    <lineage>
        <taxon>Bacteria</taxon>
        <taxon>Pseudomonadati</taxon>
        <taxon>Pseudomonadota</taxon>
        <taxon>Alphaproteobacteria</taxon>
        <taxon>Hyphomicrobiales</taxon>
        <taxon>Nitrobacteraceae</taxon>
        <taxon>Bradyrhizobium</taxon>
    </lineage>
</organism>
<reference evidence="1 2" key="1">
    <citation type="submission" date="2024-07" db="EMBL/GenBank/DDBJ databases">
        <title>Genomic Encyclopedia of Type Strains, Phase V (KMG-V): Genome sequencing to study the core and pangenomes of soil and plant-associated prokaryotes.</title>
        <authorList>
            <person name="Whitman W."/>
        </authorList>
    </citation>
    <scope>NUCLEOTIDE SEQUENCE [LARGE SCALE GENOMIC DNA]</scope>
    <source>
        <strain evidence="1 2">USDA 415</strain>
    </source>
</reference>
<accession>A0ABV4FGA1</accession>
<comment type="caution">
    <text evidence="1">The sequence shown here is derived from an EMBL/GenBank/DDBJ whole genome shotgun (WGS) entry which is preliminary data.</text>
</comment>
<name>A0ABV4FGA1_BRAEL</name>
<keyword evidence="2" id="KW-1185">Reference proteome</keyword>
<dbReference type="Proteomes" id="UP001565471">
    <property type="component" value="Unassembled WGS sequence"/>
</dbReference>
<gene>
    <name evidence="1" type="ORF">ABIF29_009324</name>
</gene>
<proteinExistence type="predicted"/>
<evidence type="ECO:0000313" key="1">
    <source>
        <dbReference type="EMBL" id="MEY9322525.1"/>
    </source>
</evidence>
<evidence type="ECO:0000313" key="2">
    <source>
        <dbReference type="Proteomes" id="UP001565471"/>
    </source>
</evidence>
<sequence>MDACPIDVDRVDLLDLDERHAPTLCLFLDLLREFFARRGFKFFRVVDSDYPRAGFQNHGASGDWPRERAHSGLVHACHAMMAAFPERGLEAQHLAEALPFGPIFEAASID</sequence>
<evidence type="ECO:0008006" key="3">
    <source>
        <dbReference type="Google" id="ProtNLM"/>
    </source>
</evidence>